<evidence type="ECO:0000313" key="2">
    <source>
        <dbReference type="Proteomes" id="UP000499080"/>
    </source>
</evidence>
<organism evidence="1 2">
    <name type="scientific">Araneus ventricosus</name>
    <name type="common">Orbweaver spider</name>
    <name type="synonym">Epeira ventricosa</name>
    <dbReference type="NCBI Taxonomy" id="182803"/>
    <lineage>
        <taxon>Eukaryota</taxon>
        <taxon>Metazoa</taxon>
        <taxon>Ecdysozoa</taxon>
        <taxon>Arthropoda</taxon>
        <taxon>Chelicerata</taxon>
        <taxon>Arachnida</taxon>
        <taxon>Araneae</taxon>
        <taxon>Araneomorphae</taxon>
        <taxon>Entelegynae</taxon>
        <taxon>Araneoidea</taxon>
        <taxon>Araneidae</taxon>
        <taxon>Araneus</taxon>
    </lineage>
</organism>
<protein>
    <submittedName>
        <fullName evidence="1">Uncharacterized protein</fullName>
    </submittedName>
</protein>
<keyword evidence="2" id="KW-1185">Reference proteome</keyword>
<reference evidence="1 2" key="1">
    <citation type="journal article" date="2019" name="Sci. Rep.">
        <title>Orb-weaving spider Araneus ventricosus genome elucidates the spidroin gene catalogue.</title>
        <authorList>
            <person name="Kono N."/>
            <person name="Nakamura H."/>
            <person name="Ohtoshi R."/>
            <person name="Moran D.A.P."/>
            <person name="Shinohara A."/>
            <person name="Yoshida Y."/>
            <person name="Fujiwara M."/>
            <person name="Mori M."/>
            <person name="Tomita M."/>
            <person name="Arakawa K."/>
        </authorList>
    </citation>
    <scope>NUCLEOTIDE SEQUENCE [LARGE SCALE GENOMIC DNA]</scope>
</reference>
<dbReference type="EMBL" id="BGPR01273423">
    <property type="protein sequence ID" value="GBN04683.1"/>
    <property type="molecule type" value="Genomic_DNA"/>
</dbReference>
<gene>
    <name evidence="1" type="ORF">AVEN_246374_1</name>
</gene>
<dbReference type="Proteomes" id="UP000499080">
    <property type="component" value="Unassembled WGS sequence"/>
</dbReference>
<comment type="caution">
    <text evidence="1">The sequence shown here is derived from an EMBL/GenBank/DDBJ whole genome shotgun (WGS) entry which is preliminary data.</text>
</comment>
<accession>A0A4Y2KT56</accession>
<proteinExistence type="predicted"/>
<dbReference type="AlphaFoldDB" id="A0A4Y2KT56"/>
<name>A0A4Y2KT56_ARAVE</name>
<evidence type="ECO:0000313" key="1">
    <source>
        <dbReference type="EMBL" id="GBN04683.1"/>
    </source>
</evidence>
<sequence>MLHKLSQNPWLPGSHRHFNLLSNIGKIFEKNRFSRNSEHCSSYYITPYKQFEFRFKHSCVQTNNSSSDSDTAVSRQTIRVQIQRQLYPDKPFEFRFRHSCVHTNHSSSDSDTTVSRRTIRVQIQT</sequence>